<accession>A0ACC7LP15</accession>
<gene>
    <name evidence="1" type="ORF">ACEZ3G_09565</name>
</gene>
<dbReference type="Proteomes" id="UP001595191">
    <property type="component" value="Unassembled WGS sequence"/>
</dbReference>
<organism evidence="1 2">
    <name type="scientific">Meishania litoralis</name>
    <dbReference type="NCBI Taxonomy" id="3434685"/>
    <lineage>
        <taxon>Bacteria</taxon>
        <taxon>Pseudomonadati</taxon>
        <taxon>Bacteroidota</taxon>
        <taxon>Flavobacteriia</taxon>
        <taxon>Flavobacteriales</taxon>
        <taxon>Flavobacteriaceae</taxon>
        <taxon>Meishania</taxon>
    </lineage>
</organism>
<protein>
    <submittedName>
        <fullName evidence="1">Phytanoyl-CoA dioxygenase family protein</fullName>
    </submittedName>
</protein>
<evidence type="ECO:0000313" key="1">
    <source>
        <dbReference type="EMBL" id="MFH6603722.1"/>
    </source>
</evidence>
<name>A0ACC7LP15_9FLAO</name>
<reference evidence="1" key="1">
    <citation type="submission" date="2024-09" db="EMBL/GenBank/DDBJ databases">
        <authorList>
            <person name="Liu J."/>
        </authorList>
    </citation>
    <scope>NUCLEOTIDE SEQUENCE</scope>
    <source>
        <strain evidence="1">NBU2967</strain>
    </source>
</reference>
<sequence>MTGIQDFAEKHEMVSSLFDWPKSKEEWEPYRLSDEQVAHFHEYGYLSGIKLLDDRQIKVLRKELEELIDPEHPGHHLFYEFHSNESSNTNSVLFHSLGHWRITKGFHDVLWNPAFVMAAHQLLENRPVRFWHDQLFYKPTKHGGVVAWHQDYSYWTRTVAMQHLTCWTGLDDATTENGCLHYVPKSHKWGLLNAPELAGDMNGLMDYLTEEQKAEFKPVPIELKKGYATFHHPLMVHGSYENKSDRSRRAFVLNVFADGTVSNTDDELLKGVPPIPKGEKMEGKFFPLLFDQ</sequence>
<proteinExistence type="predicted"/>
<dbReference type="EMBL" id="JBHFPV010000002">
    <property type="protein sequence ID" value="MFH6603722.1"/>
    <property type="molecule type" value="Genomic_DNA"/>
</dbReference>
<keyword evidence="1" id="KW-0223">Dioxygenase</keyword>
<keyword evidence="2" id="KW-1185">Reference proteome</keyword>
<comment type="caution">
    <text evidence="1">The sequence shown here is derived from an EMBL/GenBank/DDBJ whole genome shotgun (WGS) entry which is preliminary data.</text>
</comment>
<keyword evidence="1" id="KW-0560">Oxidoreductase</keyword>
<evidence type="ECO:0000313" key="2">
    <source>
        <dbReference type="Proteomes" id="UP001595191"/>
    </source>
</evidence>